<dbReference type="NCBIfam" id="TIGR01784">
    <property type="entry name" value="T_den_put_tspse"/>
    <property type="match status" value="1"/>
</dbReference>
<dbReference type="PANTHER" id="PTHR35586">
    <property type="entry name" value="SLL1691 PROTEIN"/>
    <property type="match status" value="1"/>
</dbReference>
<organism evidence="2">
    <name type="scientific">Desertifilum tharense IPPAS B-1220</name>
    <dbReference type="NCBI Taxonomy" id="1781255"/>
    <lineage>
        <taxon>Bacteria</taxon>
        <taxon>Bacillati</taxon>
        <taxon>Cyanobacteriota</taxon>
        <taxon>Cyanophyceae</taxon>
        <taxon>Desertifilales</taxon>
        <taxon>Desertifilaceae</taxon>
        <taxon>Desertifilum</taxon>
    </lineage>
</organism>
<protein>
    <recommendedName>
        <fullName evidence="1">DUF4351 domain-containing protein</fullName>
    </recommendedName>
</protein>
<dbReference type="RefSeq" id="WP_069969838.1">
    <property type="nucleotide sequence ID" value="NZ_CM124774.1"/>
</dbReference>
<dbReference type="OrthoDB" id="468313at2"/>
<dbReference type="AlphaFoldDB" id="A0A1E5QDA8"/>
<feature type="domain" description="DUF4351" evidence="1">
    <location>
        <begin position="213"/>
        <end position="271"/>
    </location>
</feature>
<dbReference type="STRING" id="1781255.BH720_24430"/>
<evidence type="ECO:0000313" key="2">
    <source>
        <dbReference type="EMBL" id="OEJ72645.1"/>
    </source>
</evidence>
<accession>A0A1E5QDA8</accession>
<sequence>MRRDSIFYQLFQQSPQLLFDLLENPPANAPSYRFDSVAVKEPKFEIDGVFLPPESETPGVVYFCEVQFQKDEQLYERLFGELFLYFYRNRNRFDDWQAVVIYPSRSVEQTQTHPYRALLTSEQMHRVYLDELGEIAQLPLGVALMVLTTLQEERAVVEARNLLARSQQELPPQPSRAIIEMLTTIMVYKFAQLSRAEVEAMLGIRLQETRVYQEAKEDEAKLLILRQLTRRVGEVPEAAKEQINSLSLTQLEALAEALLDFSNLSDLEIWLAEQNP</sequence>
<name>A0A1E5QDA8_9CYAN</name>
<dbReference type="InterPro" id="IPR025587">
    <property type="entry name" value="DUF4351"/>
</dbReference>
<dbReference type="PANTHER" id="PTHR35586:SF2">
    <property type="entry name" value="SLL1542 PROTEIN"/>
    <property type="match status" value="1"/>
</dbReference>
<evidence type="ECO:0000259" key="1">
    <source>
        <dbReference type="Pfam" id="PF14261"/>
    </source>
</evidence>
<dbReference type="InterPro" id="IPR022573">
    <property type="entry name" value="DUF2887"/>
</dbReference>
<comment type="caution">
    <text evidence="2">The sequence shown here is derived from an EMBL/GenBank/DDBJ whole genome shotgun (WGS) entry which is preliminary data.</text>
</comment>
<dbReference type="Pfam" id="PF11103">
    <property type="entry name" value="DUF2887"/>
    <property type="match status" value="1"/>
</dbReference>
<gene>
    <name evidence="2" type="ORF">BH720_24430</name>
</gene>
<dbReference type="InterPro" id="IPR010106">
    <property type="entry name" value="RpnA"/>
</dbReference>
<proteinExistence type="predicted"/>
<reference evidence="2" key="1">
    <citation type="submission" date="2016-09" db="EMBL/GenBank/DDBJ databases">
        <title>Draft genome of thermotolerant cyanobacterium Desertifilum sp. strain IPPAS B-1220.</title>
        <authorList>
            <person name="Sinetova M.A."/>
            <person name="Bolakhan K."/>
            <person name="Zayadan B.K."/>
            <person name="Mironov K.S."/>
            <person name="Ustinova V."/>
            <person name="Kupriyanova E.V."/>
            <person name="Sidorov R.A."/>
            <person name="Skrypnik A.N."/>
            <person name="Gogoleva N.E."/>
            <person name="Gogolev Y.V."/>
            <person name="Los D.A."/>
        </authorList>
    </citation>
    <scope>NUCLEOTIDE SEQUENCE [LARGE SCALE GENOMIC DNA]</scope>
    <source>
        <strain evidence="2">IPPAS B-1220</strain>
    </source>
</reference>
<dbReference type="Pfam" id="PF14261">
    <property type="entry name" value="DUF4351"/>
    <property type="match status" value="1"/>
</dbReference>
<dbReference type="EMBL" id="MJGC01000121">
    <property type="protein sequence ID" value="OEJ72645.1"/>
    <property type="molecule type" value="Genomic_DNA"/>
</dbReference>